<dbReference type="SUPFAM" id="SSF55729">
    <property type="entry name" value="Acyl-CoA N-acyltransferases (Nat)"/>
    <property type="match status" value="1"/>
</dbReference>
<comment type="caution">
    <text evidence="2">The sequence shown here is derived from an EMBL/GenBank/DDBJ whole genome shotgun (WGS) entry which is preliminary data.</text>
</comment>
<dbReference type="InterPro" id="IPR051908">
    <property type="entry name" value="Ribosomal_N-acetyltransferase"/>
</dbReference>
<reference evidence="3" key="1">
    <citation type="submission" date="2023-07" db="EMBL/GenBank/DDBJ databases">
        <title>Novel species in the genus Lipingzhangella isolated from Sambhar Salt Lake.</title>
        <authorList>
            <person name="Jiya N."/>
            <person name="Kajale S."/>
            <person name="Sharma A."/>
        </authorList>
    </citation>
    <scope>NUCLEOTIDE SEQUENCE [LARGE SCALE GENOMIC DNA]</scope>
    <source>
        <strain evidence="3">LS1_29</strain>
    </source>
</reference>
<keyword evidence="2" id="KW-0808">Transferase</keyword>
<sequence>MIDLRALREKPTLHGKRVRLVPLSLDHAPDVYRSVLDEETRRLTGTHHEFTWEEIEEWCRTRPDQPDRLDLAVLEEPTGRFAGELSLADVNPDNESASYRIALSSSEFTDRGLGKESTRLVLSYAFDVIGLHRVGLDVYAFNMRAVAAYRACGFSIEGRLREALYWEGRWHDTLVMGVLDKEFRAQENTELSE</sequence>
<dbReference type="EMBL" id="JAVLVT010000001">
    <property type="protein sequence ID" value="MDS1268876.1"/>
    <property type="molecule type" value="Genomic_DNA"/>
</dbReference>
<feature type="domain" description="N-acetyltransferase" evidence="1">
    <location>
        <begin position="18"/>
        <end position="181"/>
    </location>
</feature>
<proteinExistence type="predicted"/>
<evidence type="ECO:0000259" key="1">
    <source>
        <dbReference type="PROSITE" id="PS51186"/>
    </source>
</evidence>
<name>A0ABU2H0P0_9ACTN</name>
<dbReference type="Gene3D" id="3.40.630.30">
    <property type="match status" value="1"/>
</dbReference>
<dbReference type="Proteomes" id="UP001250214">
    <property type="component" value="Unassembled WGS sequence"/>
</dbReference>
<protein>
    <submittedName>
        <fullName evidence="2">GNAT family protein</fullName>
        <ecNumber evidence="2">2.-.-.-</ecNumber>
    </submittedName>
</protein>
<evidence type="ECO:0000313" key="3">
    <source>
        <dbReference type="Proteomes" id="UP001250214"/>
    </source>
</evidence>
<organism evidence="2 3">
    <name type="scientific">Lipingzhangella rawalii</name>
    <dbReference type="NCBI Taxonomy" id="2055835"/>
    <lineage>
        <taxon>Bacteria</taxon>
        <taxon>Bacillati</taxon>
        <taxon>Actinomycetota</taxon>
        <taxon>Actinomycetes</taxon>
        <taxon>Streptosporangiales</taxon>
        <taxon>Nocardiopsidaceae</taxon>
        <taxon>Lipingzhangella</taxon>
    </lineage>
</organism>
<dbReference type="PROSITE" id="PS51186">
    <property type="entry name" value="GNAT"/>
    <property type="match status" value="1"/>
</dbReference>
<dbReference type="PANTHER" id="PTHR43441:SF2">
    <property type="entry name" value="FAMILY ACETYLTRANSFERASE, PUTATIVE (AFU_ORTHOLOGUE AFUA_7G00850)-RELATED"/>
    <property type="match status" value="1"/>
</dbReference>
<dbReference type="InterPro" id="IPR016181">
    <property type="entry name" value="Acyl_CoA_acyltransferase"/>
</dbReference>
<dbReference type="GO" id="GO:0016740">
    <property type="term" value="F:transferase activity"/>
    <property type="evidence" value="ECO:0007669"/>
    <property type="project" value="UniProtKB-KW"/>
</dbReference>
<dbReference type="InterPro" id="IPR000182">
    <property type="entry name" value="GNAT_dom"/>
</dbReference>
<gene>
    <name evidence="2" type="ORF">RIF23_01055</name>
</gene>
<dbReference type="RefSeq" id="WP_310910386.1">
    <property type="nucleotide sequence ID" value="NZ_JAVLVT010000001.1"/>
</dbReference>
<dbReference type="PANTHER" id="PTHR43441">
    <property type="entry name" value="RIBOSOMAL-PROTEIN-SERINE ACETYLTRANSFERASE"/>
    <property type="match status" value="1"/>
</dbReference>
<keyword evidence="3" id="KW-1185">Reference proteome</keyword>
<evidence type="ECO:0000313" key="2">
    <source>
        <dbReference type="EMBL" id="MDS1268876.1"/>
    </source>
</evidence>
<accession>A0ABU2H0P0</accession>
<dbReference type="Pfam" id="PF13302">
    <property type="entry name" value="Acetyltransf_3"/>
    <property type="match status" value="1"/>
</dbReference>
<dbReference type="EC" id="2.-.-.-" evidence="2"/>